<accession>A0ABX0P3M4</accession>
<reference evidence="2 3" key="1">
    <citation type="submission" date="2019-10" db="EMBL/GenBank/DDBJ databases">
        <title>Taxonomy of Antarctic Massilia spp.: description of Massilia rubra sp. nov., Massilia aquatica sp. nov., Massilia mucilaginosa sp. nov., Massilia frigida sp. nov. isolated from streams, lakes and regoliths.</title>
        <authorList>
            <person name="Holochova P."/>
            <person name="Sedlacek I."/>
            <person name="Kralova S."/>
            <person name="Maslanova I."/>
            <person name="Busse H.-J."/>
            <person name="Stankova E."/>
            <person name="Vrbovska V."/>
            <person name="Kovarovic V."/>
            <person name="Bartak M."/>
            <person name="Svec P."/>
            <person name="Pantucek R."/>
        </authorList>
    </citation>
    <scope>NUCLEOTIDE SEQUENCE [LARGE SCALE GENOMIC DNA]</scope>
    <source>
        <strain evidence="2 3">CCM 8733</strain>
    </source>
</reference>
<dbReference type="Pfam" id="PF07589">
    <property type="entry name" value="PEP-CTERM"/>
    <property type="match status" value="1"/>
</dbReference>
<keyword evidence="3" id="KW-1185">Reference proteome</keyword>
<dbReference type="InterPro" id="IPR013424">
    <property type="entry name" value="Ice-binding_C"/>
</dbReference>
<gene>
    <name evidence="2" type="ORF">F2P45_33725</name>
</gene>
<evidence type="ECO:0000313" key="2">
    <source>
        <dbReference type="EMBL" id="NHZ93918.1"/>
    </source>
</evidence>
<dbReference type="Proteomes" id="UP000609726">
    <property type="component" value="Unassembled WGS sequence"/>
</dbReference>
<feature type="non-terminal residue" evidence="2">
    <location>
        <position position="1"/>
    </location>
</feature>
<evidence type="ECO:0000259" key="1">
    <source>
        <dbReference type="Pfam" id="PF07589"/>
    </source>
</evidence>
<sequence length="132" mass="14280">IAATCFSQKTVVFSMLAPVSNRSSKNAEIRISQQVWGLWSAYSERHGNGNPPYDGGNISDTIAVEPGFRFWGHSFDLGEGSYTTYHMTDDTKFAISAVPEPHSYLMLGAGLLALGALRRRAKRATPATANAA</sequence>
<name>A0ABX0P3M4_9BURK</name>
<protein>
    <submittedName>
        <fullName evidence="2">PEP-CTERM sorting domain-containing protein</fullName>
    </submittedName>
</protein>
<dbReference type="EMBL" id="WHJH01000118">
    <property type="protein sequence ID" value="NHZ93918.1"/>
    <property type="molecule type" value="Genomic_DNA"/>
</dbReference>
<evidence type="ECO:0000313" key="3">
    <source>
        <dbReference type="Proteomes" id="UP000609726"/>
    </source>
</evidence>
<comment type="caution">
    <text evidence="2">The sequence shown here is derived from an EMBL/GenBank/DDBJ whole genome shotgun (WGS) entry which is preliminary data.</text>
</comment>
<proteinExistence type="predicted"/>
<organism evidence="2 3">
    <name type="scientific">Massilia mucilaginosa</name>
    <dbReference type="NCBI Taxonomy" id="2609282"/>
    <lineage>
        <taxon>Bacteria</taxon>
        <taxon>Pseudomonadati</taxon>
        <taxon>Pseudomonadota</taxon>
        <taxon>Betaproteobacteria</taxon>
        <taxon>Burkholderiales</taxon>
        <taxon>Oxalobacteraceae</taxon>
        <taxon>Telluria group</taxon>
        <taxon>Massilia</taxon>
    </lineage>
</organism>
<dbReference type="NCBIfam" id="TIGR02595">
    <property type="entry name" value="PEP_CTERM"/>
    <property type="match status" value="1"/>
</dbReference>
<dbReference type="RefSeq" id="WP_166882597.1">
    <property type="nucleotide sequence ID" value="NZ_WHJH01000118.1"/>
</dbReference>
<feature type="domain" description="Ice-binding protein C-terminal" evidence="1">
    <location>
        <begin position="97"/>
        <end position="120"/>
    </location>
</feature>